<evidence type="ECO:0000256" key="4">
    <source>
        <dbReference type="ARBA" id="ARBA00023136"/>
    </source>
</evidence>
<dbReference type="InterPro" id="IPR032808">
    <property type="entry name" value="DoxX"/>
</dbReference>
<dbReference type="PANTHER" id="PTHR36974">
    <property type="entry name" value="MEMBRANE PROTEIN-RELATED"/>
    <property type="match status" value="1"/>
</dbReference>
<evidence type="ECO:0000256" key="3">
    <source>
        <dbReference type="ARBA" id="ARBA00022989"/>
    </source>
</evidence>
<proteinExistence type="predicted"/>
<feature type="transmembrane region" description="Helical" evidence="5">
    <location>
        <begin position="123"/>
        <end position="141"/>
    </location>
</feature>
<dbReference type="Proteomes" id="UP000598775">
    <property type="component" value="Unassembled WGS sequence"/>
</dbReference>
<comment type="caution">
    <text evidence="6">The sequence shown here is derived from an EMBL/GenBank/DDBJ whole genome shotgun (WGS) entry which is preliminary data.</text>
</comment>
<dbReference type="Pfam" id="PF07681">
    <property type="entry name" value="DoxX"/>
    <property type="match status" value="1"/>
</dbReference>
<feature type="transmembrane region" description="Helical" evidence="5">
    <location>
        <begin position="83"/>
        <end position="103"/>
    </location>
</feature>
<accession>A0A917B4S8</accession>
<dbReference type="PANTHER" id="PTHR36974:SF1">
    <property type="entry name" value="DOXX FAMILY MEMBRANE PROTEIN"/>
    <property type="match status" value="1"/>
</dbReference>
<evidence type="ECO:0000313" key="7">
    <source>
        <dbReference type="Proteomes" id="UP000598775"/>
    </source>
</evidence>
<name>A0A917B4S8_9MICO</name>
<sequence>MADLTSRLPRTPVSMAHTVGRLVLGGFLAFAGISHLTRARQEFQAQVPPWVPLSPDTVVVASGAVEIALGTALLALPKHRTAVGVLAAAFFVAVFPGNVSQFVARTSAFGLNSDTARAARLVFQPLLVLWALWSTGALKSWRASR</sequence>
<gene>
    <name evidence="6" type="ORF">GCM10011399_16700</name>
</gene>
<keyword evidence="3 5" id="KW-1133">Transmembrane helix</keyword>
<organism evidence="6 7">
    <name type="scientific">Subtercola lobariae</name>
    <dbReference type="NCBI Taxonomy" id="1588641"/>
    <lineage>
        <taxon>Bacteria</taxon>
        <taxon>Bacillati</taxon>
        <taxon>Actinomycetota</taxon>
        <taxon>Actinomycetes</taxon>
        <taxon>Micrococcales</taxon>
        <taxon>Microbacteriaceae</taxon>
        <taxon>Subtercola</taxon>
    </lineage>
</organism>
<evidence type="ECO:0000256" key="2">
    <source>
        <dbReference type="ARBA" id="ARBA00022692"/>
    </source>
</evidence>
<dbReference type="EMBL" id="BMGP01000003">
    <property type="protein sequence ID" value="GGF23758.1"/>
    <property type="molecule type" value="Genomic_DNA"/>
</dbReference>
<evidence type="ECO:0000256" key="1">
    <source>
        <dbReference type="ARBA" id="ARBA00004141"/>
    </source>
</evidence>
<reference evidence="6 7" key="1">
    <citation type="journal article" date="2014" name="Int. J. Syst. Evol. Microbiol.">
        <title>Complete genome sequence of Corynebacterium casei LMG S-19264T (=DSM 44701T), isolated from a smear-ripened cheese.</title>
        <authorList>
            <consortium name="US DOE Joint Genome Institute (JGI-PGF)"/>
            <person name="Walter F."/>
            <person name="Albersmeier A."/>
            <person name="Kalinowski J."/>
            <person name="Ruckert C."/>
        </authorList>
    </citation>
    <scope>NUCLEOTIDE SEQUENCE [LARGE SCALE GENOMIC DNA]</scope>
    <source>
        <strain evidence="6 7">CGMCC 1.12976</strain>
    </source>
</reference>
<comment type="subcellular location">
    <subcellularLocation>
        <location evidence="1">Membrane</location>
        <topology evidence="1">Multi-pass membrane protein</topology>
    </subcellularLocation>
</comment>
<keyword evidence="4 5" id="KW-0472">Membrane</keyword>
<dbReference type="AlphaFoldDB" id="A0A917B4S8"/>
<keyword evidence="7" id="KW-1185">Reference proteome</keyword>
<evidence type="ECO:0000256" key="5">
    <source>
        <dbReference type="SAM" id="Phobius"/>
    </source>
</evidence>
<protein>
    <submittedName>
        <fullName evidence="6">Membrane protein</fullName>
    </submittedName>
</protein>
<evidence type="ECO:0000313" key="6">
    <source>
        <dbReference type="EMBL" id="GGF23758.1"/>
    </source>
</evidence>
<dbReference type="RefSeq" id="WP_188676758.1">
    <property type="nucleotide sequence ID" value="NZ_BMGP01000003.1"/>
</dbReference>
<keyword evidence="2 5" id="KW-0812">Transmembrane</keyword>